<dbReference type="GO" id="GO:0003677">
    <property type="term" value="F:DNA binding"/>
    <property type="evidence" value="ECO:0007669"/>
    <property type="project" value="UniProtKB-KW"/>
</dbReference>
<evidence type="ECO:0000256" key="13">
    <source>
        <dbReference type="ARBA" id="ARBA00034808"/>
    </source>
</evidence>
<dbReference type="PROSITE" id="PS51217">
    <property type="entry name" value="UVRD_HELICASE_CTER"/>
    <property type="match status" value="1"/>
</dbReference>
<reference evidence="19" key="2">
    <citation type="submission" date="2021-04" db="EMBL/GenBank/DDBJ databases">
        <authorList>
            <person name="Gilroy R."/>
        </authorList>
    </citation>
    <scope>NUCLEOTIDE SEQUENCE</scope>
    <source>
        <strain evidence="19">ChiHjej13B12-4958</strain>
    </source>
</reference>
<dbReference type="GO" id="GO:0005524">
    <property type="term" value="F:ATP binding"/>
    <property type="evidence" value="ECO:0007669"/>
    <property type="project" value="UniProtKB-UniRule"/>
</dbReference>
<feature type="binding site" evidence="15">
    <location>
        <begin position="80"/>
        <end position="87"/>
    </location>
    <ligand>
        <name>ATP</name>
        <dbReference type="ChEBI" id="CHEBI:30616"/>
    </ligand>
</feature>
<dbReference type="InterPro" id="IPR027417">
    <property type="entry name" value="P-loop_NTPase"/>
</dbReference>
<name>A0A9D2QCF3_9CORY</name>
<keyword evidence="4" id="KW-0227">DNA damage</keyword>
<evidence type="ECO:0000256" key="4">
    <source>
        <dbReference type="ARBA" id="ARBA00022763"/>
    </source>
</evidence>
<dbReference type="PANTHER" id="PTHR11070">
    <property type="entry name" value="UVRD / RECB / PCRA DNA HELICASE FAMILY MEMBER"/>
    <property type="match status" value="1"/>
</dbReference>
<keyword evidence="11" id="KW-0413">Isomerase</keyword>
<dbReference type="InterPro" id="IPR014016">
    <property type="entry name" value="UvrD-like_ATP-bd"/>
</dbReference>
<dbReference type="Pfam" id="PF12705">
    <property type="entry name" value="PDDEXK_1"/>
    <property type="match status" value="1"/>
</dbReference>
<keyword evidence="2" id="KW-0540">Nuclease</keyword>
<dbReference type="Gene3D" id="1.10.486.10">
    <property type="entry name" value="PCRA, domain 4"/>
    <property type="match status" value="1"/>
</dbReference>
<keyword evidence="10" id="KW-0234">DNA repair</keyword>
<evidence type="ECO:0000256" key="11">
    <source>
        <dbReference type="ARBA" id="ARBA00023235"/>
    </source>
</evidence>
<keyword evidence="5 15" id="KW-0378">Hydrolase</keyword>
<keyword evidence="8 15" id="KW-0067">ATP-binding</keyword>
<feature type="domain" description="UvrD-like helicase ATP-binding" evidence="17">
    <location>
        <begin position="59"/>
        <end position="359"/>
    </location>
</feature>
<accession>A0A9D2QCF3</accession>
<evidence type="ECO:0000256" key="12">
    <source>
        <dbReference type="ARBA" id="ARBA00034617"/>
    </source>
</evidence>
<evidence type="ECO:0000256" key="9">
    <source>
        <dbReference type="ARBA" id="ARBA00023125"/>
    </source>
</evidence>
<dbReference type="GO" id="GO:0004527">
    <property type="term" value="F:exonuclease activity"/>
    <property type="evidence" value="ECO:0007669"/>
    <property type="project" value="UniProtKB-KW"/>
</dbReference>
<keyword evidence="7" id="KW-0269">Exonuclease</keyword>
<keyword evidence="9" id="KW-0238">DNA-binding</keyword>
<evidence type="ECO:0000256" key="15">
    <source>
        <dbReference type="PROSITE-ProRule" id="PRU00560"/>
    </source>
</evidence>
<comment type="similarity">
    <text evidence="1">Belongs to the helicase family. UvrD subfamily.</text>
</comment>
<keyword evidence="6 15" id="KW-0347">Helicase</keyword>
<gene>
    <name evidence="19" type="ORF">H9751_05595</name>
</gene>
<dbReference type="Pfam" id="PF00580">
    <property type="entry name" value="UvrD-helicase"/>
    <property type="match status" value="1"/>
</dbReference>
<dbReference type="InterPro" id="IPR014017">
    <property type="entry name" value="DNA_helicase_UvrD-like_C"/>
</dbReference>
<dbReference type="Gene3D" id="3.90.320.10">
    <property type="match status" value="1"/>
</dbReference>
<evidence type="ECO:0000256" key="5">
    <source>
        <dbReference type="ARBA" id="ARBA00022801"/>
    </source>
</evidence>
<dbReference type="InterPro" id="IPR011604">
    <property type="entry name" value="PDDEXK-like_dom_sf"/>
</dbReference>
<dbReference type="PANTHER" id="PTHR11070:SF59">
    <property type="entry name" value="DNA 3'-5' HELICASE"/>
    <property type="match status" value="1"/>
</dbReference>
<evidence type="ECO:0000256" key="7">
    <source>
        <dbReference type="ARBA" id="ARBA00022839"/>
    </source>
</evidence>
<evidence type="ECO:0000256" key="16">
    <source>
        <dbReference type="SAM" id="MobiDB-lite"/>
    </source>
</evidence>
<dbReference type="InterPro" id="IPR000212">
    <property type="entry name" value="DNA_helicase_UvrD/REP"/>
</dbReference>
<dbReference type="Proteomes" id="UP000823858">
    <property type="component" value="Unassembled WGS sequence"/>
</dbReference>
<dbReference type="GO" id="GO:0033202">
    <property type="term" value="C:DNA helicase complex"/>
    <property type="evidence" value="ECO:0007669"/>
    <property type="project" value="TreeGrafter"/>
</dbReference>
<feature type="region of interest" description="Disordered" evidence="16">
    <location>
        <begin position="1"/>
        <end position="29"/>
    </location>
</feature>
<evidence type="ECO:0000256" key="10">
    <source>
        <dbReference type="ARBA" id="ARBA00023204"/>
    </source>
</evidence>
<evidence type="ECO:0000256" key="1">
    <source>
        <dbReference type="ARBA" id="ARBA00009922"/>
    </source>
</evidence>
<feature type="compositionally biased region" description="Basic and acidic residues" evidence="16">
    <location>
        <begin position="15"/>
        <end position="29"/>
    </location>
</feature>
<evidence type="ECO:0000259" key="17">
    <source>
        <dbReference type="PROSITE" id="PS51198"/>
    </source>
</evidence>
<evidence type="ECO:0000256" key="6">
    <source>
        <dbReference type="ARBA" id="ARBA00022806"/>
    </source>
</evidence>
<feature type="domain" description="UvrD-like helicase C-terminal" evidence="18">
    <location>
        <begin position="370"/>
        <end position="677"/>
    </location>
</feature>
<comment type="caution">
    <text evidence="19">The sequence shown here is derived from an EMBL/GenBank/DDBJ whole genome shotgun (WGS) entry which is preliminary data.</text>
</comment>
<comment type="catalytic activity">
    <reaction evidence="14">
        <text>ATP + H2O = ADP + phosphate + H(+)</text>
        <dbReference type="Rhea" id="RHEA:13065"/>
        <dbReference type="ChEBI" id="CHEBI:15377"/>
        <dbReference type="ChEBI" id="CHEBI:15378"/>
        <dbReference type="ChEBI" id="CHEBI:30616"/>
        <dbReference type="ChEBI" id="CHEBI:43474"/>
        <dbReference type="ChEBI" id="CHEBI:456216"/>
        <dbReference type="EC" id="5.6.2.4"/>
    </reaction>
</comment>
<dbReference type="Pfam" id="PF13361">
    <property type="entry name" value="UvrD_C"/>
    <property type="match status" value="1"/>
</dbReference>
<reference evidence="19" key="1">
    <citation type="journal article" date="2021" name="PeerJ">
        <title>Extensive microbial diversity within the chicken gut microbiome revealed by metagenomics and culture.</title>
        <authorList>
            <person name="Gilroy R."/>
            <person name="Ravi A."/>
            <person name="Getino M."/>
            <person name="Pursley I."/>
            <person name="Horton D.L."/>
            <person name="Alikhan N.F."/>
            <person name="Baker D."/>
            <person name="Gharbi K."/>
            <person name="Hall N."/>
            <person name="Watson M."/>
            <person name="Adriaenssens E.M."/>
            <person name="Foster-Nyarko E."/>
            <person name="Jarju S."/>
            <person name="Secka A."/>
            <person name="Antonio M."/>
            <person name="Oren A."/>
            <person name="Chaudhuri R.R."/>
            <person name="La Ragione R."/>
            <person name="Hildebrand F."/>
            <person name="Pallen M.J."/>
        </authorList>
    </citation>
    <scope>NUCLEOTIDE SEQUENCE</scope>
    <source>
        <strain evidence="19">ChiHjej13B12-4958</strain>
    </source>
</reference>
<evidence type="ECO:0000313" key="20">
    <source>
        <dbReference type="Proteomes" id="UP000823858"/>
    </source>
</evidence>
<organism evidence="19 20">
    <name type="scientific">Candidatus Corynebacterium faecigallinarum</name>
    <dbReference type="NCBI Taxonomy" id="2838528"/>
    <lineage>
        <taxon>Bacteria</taxon>
        <taxon>Bacillati</taxon>
        <taxon>Actinomycetota</taxon>
        <taxon>Actinomycetes</taxon>
        <taxon>Mycobacteriales</taxon>
        <taxon>Corynebacteriaceae</taxon>
        <taxon>Corynebacterium</taxon>
    </lineage>
</organism>
<dbReference type="EMBL" id="DWVP01000014">
    <property type="protein sequence ID" value="HJC85006.1"/>
    <property type="molecule type" value="Genomic_DNA"/>
</dbReference>
<comment type="catalytic activity">
    <reaction evidence="12">
        <text>Couples ATP hydrolysis with the unwinding of duplex DNA by translocating in the 3'-5' direction.</text>
        <dbReference type="EC" id="5.6.2.4"/>
    </reaction>
</comment>
<evidence type="ECO:0000256" key="14">
    <source>
        <dbReference type="ARBA" id="ARBA00048988"/>
    </source>
</evidence>
<evidence type="ECO:0000256" key="8">
    <source>
        <dbReference type="ARBA" id="ARBA00022840"/>
    </source>
</evidence>
<evidence type="ECO:0000313" key="19">
    <source>
        <dbReference type="EMBL" id="HJC85006.1"/>
    </source>
</evidence>
<evidence type="ECO:0000256" key="3">
    <source>
        <dbReference type="ARBA" id="ARBA00022741"/>
    </source>
</evidence>
<dbReference type="AlphaFoldDB" id="A0A9D2QCF3"/>
<dbReference type="SUPFAM" id="SSF52540">
    <property type="entry name" value="P-loop containing nucleoside triphosphate hydrolases"/>
    <property type="match status" value="1"/>
</dbReference>
<dbReference type="Gene3D" id="3.40.50.300">
    <property type="entry name" value="P-loop containing nucleotide triphosphate hydrolases"/>
    <property type="match status" value="2"/>
</dbReference>
<protein>
    <recommendedName>
        <fullName evidence="13">DNA 3'-5' helicase</fullName>
        <ecNumber evidence="13">5.6.2.4</ecNumber>
    </recommendedName>
</protein>
<feature type="region of interest" description="Disordered" evidence="16">
    <location>
        <begin position="771"/>
        <end position="799"/>
    </location>
</feature>
<dbReference type="GO" id="GO:0000725">
    <property type="term" value="P:recombinational repair"/>
    <property type="evidence" value="ECO:0007669"/>
    <property type="project" value="TreeGrafter"/>
</dbReference>
<dbReference type="PROSITE" id="PS51198">
    <property type="entry name" value="UVRD_HELICASE_ATP_BIND"/>
    <property type="match status" value="1"/>
</dbReference>
<dbReference type="GO" id="GO:0005829">
    <property type="term" value="C:cytosol"/>
    <property type="evidence" value="ECO:0007669"/>
    <property type="project" value="TreeGrafter"/>
</dbReference>
<dbReference type="InterPro" id="IPR038726">
    <property type="entry name" value="PDDEXK_AddAB-type"/>
</dbReference>
<sequence>MVGEQVEPGAGQSTDRSREQARADDELRRRIGSAGDVTVRLAGVDETSGEMPHRHWDGLAGALVRGDQRISLERPYAVLGGPGTGKSSLLVDTMVDYLRAGGRAEEIMVVTPSKEAATSLREQLMAVLRTEPNYAATATPVRSVHSWAFAVLRAVAQAQQDDTVALPRLMTGAEHDMQIRALLRGHAEDGTGAWPEDMRPALPLVGFARQLRDLLLRAAERGIGPDELCSLGRQHDEAMWVGAGEFLREYHQIQALSRSQNLNASELLHVTLDALDQAPAVLEHQSSRIRLLLVDDAHNLDPAAGAFLSRFIRPGVRTLVAGDPDQCVFHFRGADEEFLSRIAAEPDQRVVLSVSHRLPDTLVTAVNDLESRLPAAPTRVALRPGGDAAESAGAANGPGAEALQVRHSPSTTADHLAVTDEVRRAHVSENVPWDDIAVIVRSTGAIPALRRTLLSHGVPVTVDQTSVVLAEQPLVNVLLLALDALVRPLEPAEMQRLLESPVGGADPVMLRRVERAIAPVLAGTGMRAMEAVTLMVTGRADPAQAEAWSRRFGPREQTVIDRLTHVLDAGRSALGEATVTSPVEEVLWAVWQAADLSNSLQRQALRGGTLGSQADRDLDAVMSLFDLAGDVVERTPSATLETFLDEVRAQELPTGGRDRRGTRPDAVEILPAHAAAGRQWQVVVVAGVQEDSWPAGPTVGGLFGQQELVDWVDRGISPEIPVSRAAAALAEERRLFLLAISRATRRTLVTAVDASGDDMSVPSRFLAEITGETTGDPADSADGADGAVPAEENDPRRVPVTQTPALPRVLALEPLVAELRDAVCDPHRPGHERDAAASNLAHLAAAGVYGADPDHWWGTAEASATSLAAGTAVRISPTTLETMDDDGCDAVNFLIGLTGGASTEAMKVGVLIHAVAEGFAAGLTREEAHDIVTDSVPHLVDGPAWTAGPLLDSCLEAVDRLDDWIGERDTAAAASGRIVEVERKLEATIGETPDGLPVVLAGRTDRLEIDPDGHALVIDFKTGKTPKTKKEAADSTQLKAYQLLVAAQDNADDRTPAATPWLPDGAMLVYPRRVAASITVLQQPTLTEEQLAELREFAVSAANRIAGPIYRATTKDCEGTGRACLCPACRAGEQVV</sequence>
<dbReference type="GO" id="GO:0043138">
    <property type="term" value="F:3'-5' DNA helicase activity"/>
    <property type="evidence" value="ECO:0007669"/>
    <property type="project" value="UniProtKB-EC"/>
</dbReference>
<evidence type="ECO:0000256" key="2">
    <source>
        <dbReference type="ARBA" id="ARBA00022722"/>
    </source>
</evidence>
<proteinExistence type="inferred from homology"/>
<dbReference type="EC" id="5.6.2.4" evidence="13"/>
<evidence type="ECO:0000259" key="18">
    <source>
        <dbReference type="PROSITE" id="PS51217"/>
    </source>
</evidence>
<keyword evidence="3 15" id="KW-0547">Nucleotide-binding</keyword>
<dbReference type="Gene3D" id="1.10.10.160">
    <property type="match status" value="1"/>
</dbReference>
<feature type="region of interest" description="Disordered" evidence="16">
    <location>
        <begin position="383"/>
        <end position="408"/>
    </location>
</feature>
<feature type="compositionally biased region" description="Low complexity" evidence="16">
    <location>
        <begin position="775"/>
        <end position="787"/>
    </location>
</feature>
<dbReference type="InterPro" id="IPR013986">
    <property type="entry name" value="DExx_box_DNA_helicase_dom_sf"/>
</dbReference>